<dbReference type="PANTHER" id="PTHR11626:SF2">
    <property type="entry name" value="SQUALENE SYNTHASE"/>
    <property type="match status" value="1"/>
</dbReference>
<evidence type="ECO:0000256" key="1">
    <source>
        <dbReference type="ARBA" id="ARBA00022679"/>
    </source>
</evidence>
<dbReference type="SUPFAM" id="SSF48576">
    <property type="entry name" value="Terpenoid synthases"/>
    <property type="match status" value="1"/>
</dbReference>
<proteinExistence type="predicted"/>
<gene>
    <name evidence="2" type="ORF">KJ970_05705</name>
</gene>
<dbReference type="SFLD" id="SFLDG01018">
    <property type="entry name" value="Squalene/Phytoene_Synthase_Lik"/>
    <property type="match status" value="1"/>
</dbReference>
<dbReference type="InterPro" id="IPR044844">
    <property type="entry name" value="Trans_IPPS_euk-type"/>
</dbReference>
<dbReference type="PROSITE" id="PS01044">
    <property type="entry name" value="SQUALEN_PHYTOEN_SYN_1"/>
    <property type="match status" value="1"/>
</dbReference>
<comment type="caution">
    <text evidence="2">The sequence shown here is derived from an EMBL/GenBank/DDBJ whole genome shotgun (WGS) entry which is preliminary data.</text>
</comment>
<dbReference type="InterPro" id="IPR002060">
    <property type="entry name" value="Squ/phyt_synthse"/>
</dbReference>
<dbReference type="Pfam" id="PF00494">
    <property type="entry name" value="SQS_PSY"/>
    <property type="match status" value="1"/>
</dbReference>
<sequence length="363" mass="40497">MSDLKFCKRMLPRVSRTFAMAIRVLPPALGRPVLLAYLLCRIADTIEDDTSIPAPLRVEALKQYADAVEALCGSWDPEVSALLDEKLRALASQSRFVEADEETRQSWSLAVESARVILSVNRLPSEQKKLIAGCVGEMSRGMAATISREVMVIDPAMPVVCRPLIGALDNENELVQYADCVAGTVGRFLQQLFCAQLGLTDGDRRRGLERTAFHFSLGLQYTNIVQDIVADRARGWSYVPRSLASFHGLAVECLLDPAARESSLEIVKDLIRKSLDHLEGALEFTLLIPRSAPRIRLFCLWPLFLALSTLKRAWDNPEVLEAKVKIGRGEVRRLLRATSLRCLGEGALRQLYRRESLWAPTQP</sequence>
<evidence type="ECO:0000313" key="3">
    <source>
        <dbReference type="Proteomes" id="UP000777784"/>
    </source>
</evidence>
<dbReference type="InterPro" id="IPR008949">
    <property type="entry name" value="Isoprenoid_synthase_dom_sf"/>
</dbReference>
<reference evidence="2" key="1">
    <citation type="submission" date="2021-05" db="EMBL/GenBank/DDBJ databases">
        <title>Energy efficiency and biological interactions define the core microbiome of deep oligotrophic groundwater.</title>
        <authorList>
            <person name="Mehrshad M."/>
            <person name="Lopez-Fernandez M."/>
            <person name="Bell E."/>
            <person name="Bernier-Latmani R."/>
            <person name="Bertilsson S."/>
            <person name="Dopson M."/>
        </authorList>
    </citation>
    <scope>NUCLEOTIDE SEQUENCE</scope>
    <source>
        <strain evidence="2">Modern_marine.mb.64</strain>
    </source>
</reference>
<dbReference type="GO" id="GO:0045338">
    <property type="term" value="P:farnesyl diphosphate metabolic process"/>
    <property type="evidence" value="ECO:0007669"/>
    <property type="project" value="InterPro"/>
</dbReference>
<evidence type="ECO:0000313" key="2">
    <source>
        <dbReference type="EMBL" id="MBU2690404.1"/>
    </source>
</evidence>
<organism evidence="2 3">
    <name type="scientific">Eiseniibacteriota bacterium</name>
    <dbReference type="NCBI Taxonomy" id="2212470"/>
    <lineage>
        <taxon>Bacteria</taxon>
        <taxon>Candidatus Eiseniibacteriota</taxon>
    </lineage>
</organism>
<dbReference type="InterPro" id="IPR019845">
    <property type="entry name" value="Squalene/phytoene_synthase_CS"/>
</dbReference>
<name>A0A948RVE1_UNCEI</name>
<dbReference type="AlphaFoldDB" id="A0A948RVE1"/>
<dbReference type="EMBL" id="JAHJDP010000031">
    <property type="protein sequence ID" value="MBU2690404.1"/>
    <property type="molecule type" value="Genomic_DNA"/>
</dbReference>
<accession>A0A948RVE1</accession>
<dbReference type="PANTHER" id="PTHR11626">
    <property type="entry name" value="FARNESYL-DIPHOSPHATE FARNESYLTRANSFERASE"/>
    <property type="match status" value="1"/>
</dbReference>
<dbReference type="SFLD" id="SFLDS00005">
    <property type="entry name" value="Isoprenoid_Synthase_Type_I"/>
    <property type="match status" value="1"/>
</dbReference>
<dbReference type="Proteomes" id="UP000777784">
    <property type="component" value="Unassembled WGS sequence"/>
</dbReference>
<protein>
    <submittedName>
        <fullName evidence="2">Squalene/phytoene synthase family protein</fullName>
    </submittedName>
</protein>
<dbReference type="GO" id="GO:0051996">
    <property type="term" value="F:squalene synthase [NAD(P)H] activity"/>
    <property type="evidence" value="ECO:0007669"/>
    <property type="project" value="InterPro"/>
</dbReference>
<keyword evidence="1" id="KW-0808">Transferase</keyword>
<dbReference type="Gene3D" id="1.10.600.10">
    <property type="entry name" value="Farnesyl Diphosphate Synthase"/>
    <property type="match status" value="1"/>
</dbReference>